<keyword evidence="1" id="KW-0812">Transmembrane</keyword>
<evidence type="ECO:0000313" key="2">
    <source>
        <dbReference type="EMBL" id="TFU97297.1"/>
    </source>
</evidence>
<evidence type="ECO:0000313" key="3">
    <source>
        <dbReference type="Proteomes" id="UP000297253"/>
    </source>
</evidence>
<feature type="transmembrane region" description="Helical" evidence="1">
    <location>
        <begin position="149"/>
        <end position="171"/>
    </location>
</feature>
<dbReference type="Pfam" id="PF11193">
    <property type="entry name" value="DUF2812"/>
    <property type="match status" value="1"/>
</dbReference>
<proteinExistence type="predicted"/>
<evidence type="ECO:0000256" key="1">
    <source>
        <dbReference type="SAM" id="Phobius"/>
    </source>
</evidence>
<comment type="caution">
    <text evidence="2">The sequence shown here is derived from an EMBL/GenBank/DDBJ whole genome shotgun (WGS) entry which is preliminary data.</text>
</comment>
<sequence>MKRQKFNKFSPSQMEVYFYRMHLSGQAVKQVSSWSGRVEFVACKPEEMVYRLDFYQPSKKEVGFFPEYDDHYLSFFQDTGWEMVCAVSPYVVWRKPVEAVSLPDEALLYNDRESLYQYQKKLVTYRILSTAIFPLLALTWRITEWKWQHIAWNGMILLVWLGFVGYQGWTLSQLKKELIR</sequence>
<keyword evidence="1" id="KW-0472">Membrane</keyword>
<dbReference type="Proteomes" id="UP000297253">
    <property type="component" value="Unassembled WGS sequence"/>
</dbReference>
<dbReference type="EMBL" id="SPPD01000013">
    <property type="protein sequence ID" value="TFU97297.1"/>
    <property type="molecule type" value="Genomic_DNA"/>
</dbReference>
<dbReference type="InterPro" id="IPR021359">
    <property type="entry name" value="DUF2812"/>
</dbReference>
<accession>A0A4Y9J928</accession>
<dbReference type="RefSeq" id="WP_135182444.1">
    <property type="nucleotide sequence ID" value="NZ_JADGKZ010000013.1"/>
</dbReference>
<name>A0A4Y9J928_9STRE</name>
<keyword evidence="1" id="KW-1133">Transmembrane helix</keyword>
<dbReference type="AlphaFoldDB" id="A0A4Y9J928"/>
<reference evidence="2 3" key="1">
    <citation type="submission" date="2019-03" db="EMBL/GenBank/DDBJ databases">
        <title>Diversity of the mouse oral microbiome.</title>
        <authorList>
            <person name="Joseph S."/>
            <person name="Aduse-Opoku J."/>
            <person name="Curtis M."/>
            <person name="Wade W."/>
            <person name="Hashim A."/>
        </authorList>
    </citation>
    <scope>NUCLEOTIDE SEQUENCE [LARGE SCALE GENOMIC DNA]</scope>
    <source>
        <strain evidence="2 3">WM131</strain>
    </source>
</reference>
<feature type="transmembrane region" description="Helical" evidence="1">
    <location>
        <begin position="122"/>
        <end position="143"/>
    </location>
</feature>
<organism evidence="2 3">
    <name type="scientific">Streptococcus cuniculi</name>
    <dbReference type="NCBI Taxonomy" id="1432788"/>
    <lineage>
        <taxon>Bacteria</taxon>
        <taxon>Bacillati</taxon>
        <taxon>Bacillota</taxon>
        <taxon>Bacilli</taxon>
        <taxon>Lactobacillales</taxon>
        <taxon>Streptococcaceae</taxon>
        <taxon>Streptococcus</taxon>
    </lineage>
</organism>
<dbReference type="OrthoDB" id="8757095at2"/>
<protein>
    <submittedName>
        <fullName evidence="2">DUF2812 domain-containing protein</fullName>
    </submittedName>
</protein>
<gene>
    <name evidence="2" type="ORF">E4T82_08705</name>
</gene>